<name>A0A392ND44_9FABA</name>
<dbReference type="Proteomes" id="UP000265520">
    <property type="component" value="Unassembled WGS sequence"/>
</dbReference>
<feature type="non-terminal residue" evidence="1">
    <location>
        <position position="58"/>
    </location>
</feature>
<sequence length="58" mass="7181">MHKSMNRCMEVPDRFVYRDMQKYRYIKHSDLSWKSFEPVQDFFEPMQGLLRSLHQCIP</sequence>
<dbReference type="EMBL" id="LXQA010033952">
    <property type="protein sequence ID" value="MCH97045.1"/>
    <property type="molecule type" value="Genomic_DNA"/>
</dbReference>
<accession>A0A392ND44</accession>
<protein>
    <submittedName>
        <fullName evidence="1">Uncharacterized protein</fullName>
    </submittedName>
</protein>
<comment type="caution">
    <text evidence="1">The sequence shown here is derived from an EMBL/GenBank/DDBJ whole genome shotgun (WGS) entry which is preliminary data.</text>
</comment>
<evidence type="ECO:0000313" key="2">
    <source>
        <dbReference type="Proteomes" id="UP000265520"/>
    </source>
</evidence>
<dbReference type="AlphaFoldDB" id="A0A392ND44"/>
<reference evidence="1 2" key="1">
    <citation type="journal article" date="2018" name="Front. Plant Sci.">
        <title>Red Clover (Trifolium pratense) and Zigzag Clover (T. medium) - A Picture of Genomic Similarities and Differences.</title>
        <authorList>
            <person name="Dluhosova J."/>
            <person name="Istvanek J."/>
            <person name="Nedelnik J."/>
            <person name="Repkova J."/>
        </authorList>
    </citation>
    <scope>NUCLEOTIDE SEQUENCE [LARGE SCALE GENOMIC DNA]</scope>
    <source>
        <strain evidence="2">cv. 10/8</strain>
        <tissue evidence="1">Leaf</tissue>
    </source>
</reference>
<keyword evidence="2" id="KW-1185">Reference proteome</keyword>
<proteinExistence type="predicted"/>
<evidence type="ECO:0000313" key="1">
    <source>
        <dbReference type="EMBL" id="MCH97045.1"/>
    </source>
</evidence>
<organism evidence="1 2">
    <name type="scientific">Trifolium medium</name>
    <dbReference type="NCBI Taxonomy" id="97028"/>
    <lineage>
        <taxon>Eukaryota</taxon>
        <taxon>Viridiplantae</taxon>
        <taxon>Streptophyta</taxon>
        <taxon>Embryophyta</taxon>
        <taxon>Tracheophyta</taxon>
        <taxon>Spermatophyta</taxon>
        <taxon>Magnoliopsida</taxon>
        <taxon>eudicotyledons</taxon>
        <taxon>Gunneridae</taxon>
        <taxon>Pentapetalae</taxon>
        <taxon>rosids</taxon>
        <taxon>fabids</taxon>
        <taxon>Fabales</taxon>
        <taxon>Fabaceae</taxon>
        <taxon>Papilionoideae</taxon>
        <taxon>50 kb inversion clade</taxon>
        <taxon>NPAAA clade</taxon>
        <taxon>Hologalegina</taxon>
        <taxon>IRL clade</taxon>
        <taxon>Trifolieae</taxon>
        <taxon>Trifolium</taxon>
    </lineage>
</organism>